<evidence type="ECO:0000313" key="3">
    <source>
        <dbReference type="Proteomes" id="UP000242791"/>
    </source>
</evidence>
<accession>A0A1J9Q9Z5</accession>
<dbReference type="AlphaFoldDB" id="A0A1J9Q9Z5"/>
<proteinExistence type="predicted"/>
<dbReference type="EMBL" id="LGTZ01000390">
    <property type="protein sequence ID" value="OJD25345.1"/>
    <property type="molecule type" value="Genomic_DNA"/>
</dbReference>
<name>A0A1J9Q9Z5_9EURO</name>
<gene>
    <name evidence="2" type="ORF">ACJ73_03282</name>
</gene>
<dbReference type="STRING" id="1658174.A0A1J9Q9Z5"/>
<dbReference type="PANTHER" id="PTHR37535:SF2">
    <property type="entry name" value="FINGER DOMAIN PROTEIN, PUTATIVE (AFU_ORTHOLOGUE AFUA_6G09300)-RELATED"/>
    <property type="match status" value="1"/>
</dbReference>
<evidence type="ECO:0000313" key="2">
    <source>
        <dbReference type="EMBL" id="OJD25345.1"/>
    </source>
</evidence>
<dbReference type="Proteomes" id="UP000242791">
    <property type="component" value="Unassembled WGS sequence"/>
</dbReference>
<protein>
    <submittedName>
        <fullName evidence="2">Uncharacterized protein</fullName>
    </submittedName>
</protein>
<reference evidence="2 3" key="1">
    <citation type="submission" date="2015-08" db="EMBL/GenBank/DDBJ databases">
        <title>Emmonsia species relationships and genome sequence.</title>
        <authorList>
            <person name="Cuomo C.A."/>
            <person name="Schwartz I.S."/>
            <person name="Kenyon C."/>
            <person name="De Hoog G.S."/>
            <person name="Govender N.P."/>
            <person name="Botha A."/>
            <person name="Moreno L."/>
            <person name="De Vries M."/>
            <person name="Munoz J.F."/>
            <person name="Stielow J.B."/>
        </authorList>
    </citation>
    <scope>NUCLEOTIDE SEQUENCE [LARGE SCALE GENOMIC DNA]</scope>
    <source>
        <strain evidence="2 3">EI222</strain>
    </source>
</reference>
<dbReference type="PANTHER" id="PTHR37535">
    <property type="entry name" value="FLUG DOMAIN PROTEIN"/>
    <property type="match status" value="1"/>
</dbReference>
<organism evidence="2 3">
    <name type="scientific">Blastomyces percursus</name>
    <dbReference type="NCBI Taxonomy" id="1658174"/>
    <lineage>
        <taxon>Eukaryota</taxon>
        <taxon>Fungi</taxon>
        <taxon>Dikarya</taxon>
        <taxon>Ascomycota</taxon>
        <taxon>Pezizomycotina</taxon>
        <taxon>Eurotiomycetes</taxon>
        <taxon>Eurotiomycetidae</taxon>
        <taxon>Onygenales</taxon>
        <taxon>Ajellomycetaceae</taxon>
        <taxon>Blastomyces</taxon>
    </lineage>
</organism>
<sequence>MGLAGPNKQSRSKTDVRSALDTLSALDAIFSDSGYESGSVSDDEDDDDGQLPPEHYLALAESLVIAQLRQKRYSPRTQEKLDETRDYWERYCRHIKANAERQWDRISNSEETVRFLYAFFSWRCDIRRGKNNRYCPGIKRKSSLETFWKWWHLVLKQETASGLSKDTIVSIAGPKSGMLVGNIQGRPAPKGRANPKVSS</sequence>
<feature type="region of interest" description="Disordered" evidence="1">
    <location>
        <begin position="180"/>
        <end position="199"/>
    </location>
</feature>
<dbReference type="VEuPathDB" id="FungiDB:ACJ73_03282"/>
<keyword evidence="3" id="KW-1185">Reference proteome</keyword>
<dbReference type="OrthoDB" id="3544487at2759"/>
<evidence type="ECO:0000256" key="1">
    <source>
        <dbReference type="SAM" id="MobiDB-lite"/>
    </source>
</evidence>
<comment type="caution">
    <text evidence="2">The sequence shown here is derived from an EMBL/GenBank/DDBJ whole genome shotgun (WGS) entry which is preliminary data.</text>
</comment>